<dbReference type="SUPFAM" id="SSF46894">
    <property type="entry name" value="C-terminal effector domain of the bipartite response regulators"/>
    <property type="match status" value="1"/>
</dbReference>
<proteinExistence type="predicted"/>
<dbReference type="SMART" id="SM00421">
    <property type="entry name" value="HTH_LUXR"/>
    <property type="match status" value="1"/>
</dbReference>
<dbReference type="InterPro" id="IPR000792">
    <property type="entry name" value="Tscrpt_reg_LuxR_C"/>
</dbReference>
<keyword evidence="1" id="KW-0805">Transcription regulation</keyword>
<dbReference type="PANTHER" id="PTHR44688:SF16">
    <property type="entry name" value="DNA-BINDING TRANSCRIPTIONAL ACTIVATOR DEVR_DOSR"/>
    <property type="match status" value="1"/>
</dbReference>
<dbReference type="EMBL" id="LXEQ01000001">
    <property type="protein sequence ID" value="OAT33516.1"/>
    <property type="molecule type" value="Genomic_DNA"/>
</dbReference>
<feature type="domain" description="HTH luxR-type" evidence="4">
    <location>
        <begin position="122"/>
        <end position="187"/>
    </location>
</feature>
<evidence type="ECO:0000313" key="6">
    <source>
        <dbReference type="Proteomes" id="UP000078407"/>
    </source>
</evidence>
<evidence type="ECO:0000256" key="2">
    <source>
        <dbReference type="ARBA" id="ARBA00023125"/>
    </source>
</evidence>
<evidence type="ECO:0000256" key="1">
    <source>
        <dbReference type="ARBA" id="ARBA00023015"/>
    </source>
</evidence>
<evidence type="ECO:0000313" key="5">
    <source>
        <dbReference type="EMBL" id="OAT33516.1"/>
    </source>
</evidence>
<dbReference type="Proteomes" id="UP000078407">
    <property type="component" value="Unassembled WGS sequence"/>
</dbReference>
<dbReference type="InterPro" id="IPR036388">
    <property type="entry name" value="WH-like_DNA-bd_sf"/>
</dbReference>
<dbReference type="RefSeq" id="WP_064540199.1">
    <property type="nucleotide sequence ID" value="NZ_LXEQ01000001.1"/>
</dbReference>
<keyword evidence="6" id="KW-1185">Reference proteome</keyword>
<reference evidence="5 6" key="1">
    <citation type="submission" date="2016-04" db="EMBL/GenBank/DDBJ databases">
        <title>ATOL: Assembling a taxonomically balanced genome-scale reconstruction of the evolutionary history of the Enterobacteriaceae.</title>
        <authorList>
            <person name="Plunkett G.III."/>
            <person name="Neeno-Eckwall E.C."/>
            <person name="Glasner J.D."/>
            <person name="Perna N.T."/>
        </authorList>
    </citation>
    <scope>NUCLEOTIDE SEQUENCE [LARGE SCALE GENOMIC DNA]</scope>
    <source>
        <strain evidence="5 6">ATCC 51602</strain>
    </source>
</reference>
<sequence>MTRTLKILIVDTDQFFSAGLQLKVEMYFQARNIPVMFMCQPLSYPMADLIFWAPGTPTTMMPKGLLTKRKVILLLSKHIPHLAANYGISVFYRHQRFSHLSSLLDLAIKIDSESPAEIRSEDKGSLSLLTPRQREVMGYVSEGLTLREISAHLHINPRTVSQHKIGAMRKLQLNRTADLHNWLLCNALLEKPF</sequence>
<dbReference type="Pfam" id="PF00196">
    <property type="entry name" value="GerE"/>
    <property type="match status" value="1"/>
</dbReference>
<dbReference type="Gene3D" id="1.10.10.10">
    <property type="entry name" value="Winged helix-like DNA-binding domain superfamily/Winged helix DNA-binding domain"/>
    <property type="match status" value="1"/>
</dbReference>
<comment type="caution">
    <text evidence="5">The sequence shown here is derived from an EMBL/GenBank/DDBJ whole genome shotgun (WGS) entry which is preliminary data.</text>
</comment>
<dbReference type="PRINTS" id="PR00038">
    <property type="entry name" value="HTHLUXR"/>
</dbReference>
<gene>
    <name evidence="5" type="ORF">M976_00264</name>
</gene>
<evidence type="ECO:0000256" key="3">
    <source>
        <dbReference type="ARBA" id="ARBA00023163"/>
    </source>
</evidence>
<dbReference type="CDD" id="cd06170">
    <property type="entry name" value="LuxR_C_like"/>
    <property type="match status" value="1"/>
</dbReference>
<evidence type="ECO:0000259" key="4">
    <source>
        <dbReference type="PROSITE" id="PS50043"/>
    </source>
</evidence>
<dbReference type="PROSITE" id="PS50043">
    <property type="entry name" value="HTH_LUXR_2"/>
    <property type="match status" value="1"/>
</dbReference>
<dbReference type="InterPro" id="IPR016032">
    <property type="entry name" value="Sig_transdc_resp-reg_C-effctor"/>
</dbReference>
<protein>
    <submittedName>
        <fullName evidence="5">Signal transduction response regulator</fullName>
    </submittedName>
</protein>
<name>A0ABX2WER2_9ENTR</name>
<keyword evidence="3" id="KW-0804">Transcription</keyword>
<organism evidence="5 6">
    <name type="scientific">Buttiauxella ferragutiae ATCC 51602</name>
    <dbReference type="NCBI Taxonomy" id="1354252"/>
    <lineage>
        <taxon>Bacteria</taxon>
        <taxon>Pseudomonadati</taxon>
        <taxon>Pseudomonadota</taxon>
        <taxon>Gammaproteobacteria</taxon>
        <taxon>Enterobacterales</taxon>
        <taxon>Enterobacteriaceae</taxon>
        <taxon>Buttiauxella</taxon>
    </lineage>
</organism>
<keyword evidence="2" id="KW-0238">DNA-binding</keyword>
<dbReference type="PANTHER" id="PTHR44688">
    <property type="entry name" value="DNA-BINDING TRANSCRIPTIONAL ACTIVATOR DEVR_DOSR"/>
    <property type="match status" value="1"/>
</dbReference>
<accession>A0ABX2WER2</accession>